<feature type="non-terminal residue" evidence="1">
    <location>
        <position position="78"/>
    </location>
</feature>
<organism evidence="1">
    <name type="scientific">Lepeophtheirus salmonis</name>
    <name type="common">Salmon louse</name>
    <name type="synonym">Caligus salmonis</name>
    <dbReference type="NCBI Taxonomy" id="72036"/>
    <lineage>
        <taxon>Eukaryota</taxon>
        <taxon>Metazoa</taxon>
        <taxon>Ecdysozoa</taxon>
        <taxon>Arthropoda</taxon>
        <taxon>Crustacea</taxon>
        <taxon>Multicrustacea</taxon>
        <taxon>Hexanauplia</taxon>
        <taxon>Copepoda</taxon>
        <taxon>Siphonostomatoida</taxon>
        <taxon>Caligidae</taxon>
        <taxon>Lepeophtheirus</taxon>
    </lineage>
</organism>
<dbReference type="AlphaFoldDB" id="A0A0K2UNN9"/>
<proteinExistence type="predicted"/>
<evidence type="ECO:0000313" key="1">
    <source>
        <dbReference type="EMBL" id="CDW39869.1"/>
    </source>
</evidence>
<accession>A0A0K2UNN9</accession>
<reference evidence="1" key="1">
    <citation type="submission" date="2014-05" db="EMBL/GenBank/DDBJ databases">
        <authorList>
            <person name="Chronopoulou M."/>
        </authorList>
    </citation>
    <scope>NUCLEOTIDE SEQUENCE</scope>
    <source>
        <tissue evidence="1">Whole organism</tissue>
    </source>
</reference>
<sequence>MAVEVCPIFSNGLCLLSFAQTQTSQPFISSSIFLSIFVQYKYCLANNFDFVIPGCADKGCTCTLAITVRISFSGTQIL</sequence>
<name>A0A0K2UNN9_LEPSM</name>
<protein>
    <submittedName>
        <fullName evidence="1">Uncharacterized protein</fullName>
    </submittedName>
</protein>
<dbReference type="EMBL" id="HACA01022508">
    <property type="protein sequence ID" value="CDW39869.1"/>
    <property type="molecule type" value="Transcribed_RNA"/>
</dbReference>